<dbReference type="EMBL" id="JBHUJC010000047">
    <property type="protein sequence ID" value="MFD2277810.1"/>
    <property type="molecule type" value="Genomic_DNA"/>
</dbReference>
<evidence type="ECO:0000313" key="1">
    <source>
        <dbReference type="EMBL" id="MFD2277810.1"/>
    </source>
</evidence>
<comment type="caution">
    <text evidence="1">The sequence shown here is derived from an EMBL/GenBank/DDBJ whole genome shotgun (WGS) entry which is preliminary data.</text>
</comment>
<dbReference type="RefSeq" id="WP_377092574.1">
    <property type="nucleotide sequence ID" value="NZ_JBHSJM010000001.1"/>
</dbReference>
<dbReference type="Pfam" id="PF19952">
    <property type="entry name" value="DUF6414"/>
    <property type="match status" value="1"/>
</dbReference>
<accession>A0ABW5EA10</accession>
<organism evidence="1 2">
    <name type="scientific">Rubritalea spongiae</name>
    <dbReference type="NCBI Taxonomy" id="430797"/>
    <lineage>
        <taxon>Bacteria</taxon>
        <taxon>Pseudomonadati</taxon>
        <taxon>Verrucomicrobiota</taxon>
        <taxon>Verrucomicrobiia</taxon>
        <taxon>Verrucomicrobiales</taxon>
        <taxon>Rubritaleaceae</taxon>
        <taxon>Rubritalea</taxon>
    </lineage>
</organism>
<protein>
    <submittedName>
        <fullName evidence="1">Uncharacterized protein</fullName>
    </submittedName>
</protein>
<proteinExistence type="predicted"/>
<reference evidence="2" key="1">
    <citation type="journal article" date="2019" name="Int. J. Syst. Evol. Microbiol.">
        <title>The Global Catalogue of Microorganisms (GCM) 10K type strain sequencing project: providing services to taxonomists for standard genome sequencing and annotation.</title>
        <authorList>
            <consortium name="The Broad Institute Genomics Platform"/>
            <consortium name="The Broad Institute Genome Sequencing Center for Infectious Disease"/>
            <person name="Wu L."/>
            <person name="Ma J."/>
        </authorList>
    </citation>
    <scope>NUCLEOTIDE SEQUENCE [LARGE SCALE GENOMIC DNA]</scope>
    <source>
        <strain evidence="2">JCM 16545</strain>
    </source>
</reference>
<dbReference type="Proteomes" id="UP001597297">
    <property type="component" value="Unassembled WGS sequence"/>
</dbReference>
<name>A0ABW5EA10_9BACT</name>
<keyword evidence="2" id="KW-1185">Reference proteome</keyword>
<dbReference type="InterPro" id="IPR045633">
    <property type="entry name" value="DUF6414"/>
</dbReference>
<evidence type="ECO:0000313" key="2">
    <source>
        <dbReference type="Proteomes" id="UP001597297"/>
    </source>
</evidence>
<gene>
    <name evidence="1" type="ORF">ACFSQZ_15195</name>
</gene>
<sequence>MKLIHPIYLDVPMMVSFAAAIEGGIAFDTEVTKTEDAKKSSKSTIKGTFGLSSLFESLFDASIEAQADSNKESALNETRREQRAHTESSIAILLYDALTRNEGSLVKPTSTSDLKDIEHGSLVELSGQLSKNAIDAMIDAIDAIINMSSMAGKTSLNQTKKDVGDIRKALHDDRSRTPLSNVILNCSTPEDLTAVVTLRSENLRDLTLSELHNNTVRVIGKITRSIDADQTMSPFENYGLSMMEPSNLSEIFRDIEQSNNMNMQFGDVEVQGPAIQILPLMVFV</sequence>